<evidence type="ECO:0000313" key="3">
    <source>
        <dbReference type="EMBL" id="QTD46622.1"/>
    </source>
</evidence>
<evidence type="ECO:0000259" key="2">
    <source>
        <dbReference type="PROSITE" id="PS51977"/>
    </source>
</evidence>
<sequence length="1259" mass="137523">MQRYELIEGKSAKFWEVQAEGADLTIRFGRIGTNGQTQTKTFADAAAALKERDKLIKEKTGKGYAEVSVAANAALAKVASKMASAPAESAQAATKTEAVKPTEPTAAAAPPTAVAAPASVVAGAGTQPPVDPSTLDWPPERIDDAILKKAIAPVLRGEQVPPFEASTALLDKIPELEDDTYQRSQPTLDAMAQALGQQWRFWGKAGGRACLTRERLSQPDPAYWREACAQCLAHWHWRSAAHEWIVKTGVVLHGIGFMLDTLLPLAQAVPHEHKVRSALEVLRHAIAAASQENHDAALLIAARVRQTRAEAGFICAFLFAHHQPWVDEALAQAKSDKQCWLLTCAMSPQQMVDYLHQSQHYLYYLYPTLQLQVARHGVRAMPVLELLLSHASDKSSAESMLEWIAAVQCPAQIGALVRQMEGAKETRALLDKVAESHPAATLYTAIDHLATHRLSMLQGWTLRLAARHPQALAQALAALEPAVAQAFTARLAALDVKEAGVDALPALLQNPPWLQKLRPQALPTLEVIPLPVEPRVEWTDSEIDHYRPMPKPERWLQDRLEKLAQNLGNMEAAVFRQLGINDQARTEILAGRAVSASDLTLEQQWSRPFDHLIHLPPGLALRVWNEYPVRSWTDYGDSDAIIQSILATHGQAALPGLLAYCKNRPEWGLPLATAIDATGIASIALHSFRNVKKSKAVAQDWIARHPRTTSIVALQEAFGTDKAARDNGAFGLRWLMRHGHEALIDEIAAEYGASTCPDMPAALTALKSADPLNVLPAKMPRLPPFFSPATFTRPQLKTGGALPVSAAEHIGTMLAISKLEAPYPGLDIVREVCTLESLAGFSWDLFDAWMAAGAPAKEAWAFHALGHLGNNDTVRGLTPKIREWPGEAAHARAVLGLDLLTLIGTDLALMSLNAIANKVKFKGLQERAREKIAAIADARGLSTDELADRLVPDLGLDESGALALDFGPRQFSVAFDESLKPFVRDAQGARLKDLPKPIKSDDAEKANAATARYKQLKKDAKAIASMQVTRLELAMTGQRRWSSNDFKLFFLQHPVMRFLATRLVWAVYRDGIFTEAFRVAEDFTLADRHDAGYTLAADASVGIAHVLEMSADEQADFGQILADYEILQPFRQLGRETYALTPHELAANAVTRFAGKTVSVGSLMGLINRGWERGDAQDGGWVGEFIKPAGDVLCLVAELEPGLVIGDLSYEPKQHVKAVTLCSEVTWDHSQTQPLSQLNPIAASEMLRDLDLLAPYQES</sequence>
<feature type="compositionally biased region" description="Low complexity" evidence="1">
    <location>
        <begin position="99"/>
        <end position="112"/>
    </location>
</feature>
<dbReference type="Pfam" id="PF13569">
    <property type="entry name" value="DUF4132"/>
    <property type="match status" value="1"/>
</dbReference>
<dbReference type="KEGG" id="otd:J1M35_07025"/>
<dbReference type="PANTHER" id="PTHR30634:SF16">
    <property type="entry name" value="OUTER-MEMBRANE LIPOPROTEIN LOLB"/>
    <property type="match status" value="1"/>
</dbReference>
<organism evidence="3 4">
    <name type="scientific">Ottowia testudinis</name>
    <dbReference type="NCBI Taxonomy" id="2816950"/>
    <lineage>
        <taxon>Bacteria</taxon>
        <taxon>Pseudomonadati</taxon>
        <taxon>Pseudomonadota</taxon>
        <taxon>Betaproteobacteria</taxon>
        <taxon>Burkholderiales</taxon>
        <taxon>Comamonadaceae</taxon>
        <taxon>Ottowia</taxon>
    </lineage>
</organism>
<dbReference type="SUPFAM" id="SSF142921">
    <property type="entry name" value="WGR domain-like"/>
    <property type="match status" value="1"/>
</dbReference>
<dbReference type="PROSITE" id="PS51977">
    <property type="entry name" value="WGR"/>
    <property type="match status" value="1"/>
</dbReference>
<dbReference type="InterPro" id="IPR050458">
    <property type="entry name" value="LolB"/>
</dbReference>
<feature type="domain" description="WGR" evidence="2">
    <location>
        <begin position="1"/>
        <end position="82"/>
    </location>
</feature>
<dbReference type="RefSeq" id="WP_208010521.1">
    <property type="nucleotide sequence ID" value="NZ_CP071796.1"/>
</dbReference>
<proteinExistence type="predicted"/>
<keyword evidence="4" id="KW-1185">Reference proteome</keyword>
<protein>
    <submittedName>
        <fullName evidence="3">DUF4132 domain-containing protein</fullName>
    </submittedName>
</protein>
<dbReference type="InterPro" id="IPR008893">
    <property type="entry name" value="WGR_domain"/>
</dbReference>
<dbReference type="Proteomes" id="UP000663903">
    <property type="component" value="Chromosome"/>
</dbReference>
<dbReference type="Gene3D" id="2.20.140.10">
    <property type="entry name" value="WGR domain"/>
    <property type="match status" value="1"/>
</dbReference>
<dbReference type="Pfam" id="PF05406">
    <property type="entry name" value="WGR"/>
    <property type="match status" value="1"/>
</dbReference>
<dbReference type="AlphaFoldDB" id="A0A975H735"/>
<dbReference type="SMART" id="SM00773">
    <property type="entry name" value="WGR"/>
    <property type="match status" value="1"/>
</dbReference>
<accession>A0A975H735</accession>
<dbReference type="InterPro" id="IPR049809">
    <property type="entry name" value="YehF/YfeS-like_WGR"/>
</dbReference>
<name>A0A975H735_9BURK</name>
<dbReference type="CDD" id="cd07996">
    <property type="entry name" value="WGR_MMR_like"/>
    <property type="match status" value="1"/>
</dbReference>
<evidence type="ECO:0000313" key="4">
    <source>
        <dbReference type="Proteomes" id="UP000663903"/>
    </source>
</evidence>
<feature type="region of interest" description="Disordered" evidence="1">
    <location>
        <begin position="93"/>
        <end position="112"/>
    </location>
</feature>
<reference evidence="3" key="1">
    <citation type="submission" date="2021-03" db="EMBL/GenBank/DDBJ databases">
        <title>Ottowia sp. 27C isolated from the cloaca of a Giant Asian pond turtle (Heosemys grandis).</title>
        <authorList>
            <person name="Spergser J."/>
            <person name="Busse H.-J."/>
        </authorList>
    </citation>
    <scope>NUCLEOTIDE SEQUENCE</scope>
    <source>
        <strain evidence="3">27C</strain>
    </source>
</reference>
<dbReference type="PANTHER" id="PTHR30634">
    <property type="entry name" value="OUTER MEMBRANE LOLAB LIPOPROTEIN INSERTION APPARATUS"/>
    <property type="match status" value="1"/>
</dbReference>
<dbReference type="InterPro" id="IPR025406">
    <property type="entry name" value="DUF4132"/>
</dbReference>
<dbReference type="EMBL" id="CP071796">
    <property type="protein sequence ID" value="QTD46622.1"/>
    <property type="molecule type" value="Genomic_DNA"/>
</dbReference>
<dbReference type="InterPro" id="IPR036930">
    <property type="entry name" value="WGR_dom_sf"/>
</dbReference>
<gene>
    <name evidence="3" type="ORF">J1M35_07025</name>
</gene>
<evidence type="ECO:0000256" key="1">
    <source>
        <dbReference type="SAM" id="MobiDB-lite"/>
    </source>
</evidence>